<dbReference type="Pfam" id="PF10282">
    <property type="entry name" value="Lactonase"/>
    <property type="match status" value="2"/>
</dbReference>
<protein>
    <recommendedName>
        <fullName evidence="4">YncE family protein</fullName>
    </recommendedName>
</protein>
<dbReference type="InterPro" id="IPR051200">
    <property type="entry name" value="Host-pathogen_enzymatic-act"/>
</dbReference>
<dbReference type="InterPro" id="IPR011045">
    <property type="entry name" value="N2O_reductase_N"/>
</dbReference>
<comment type="caution">
    <text evidence="2">The sequence shown here is derived from an EMBL/GenBank/DDBJ whole genome shotgun (WGS) entry which is preliminary data.</text>
</comment>
<feature type="compositionally biased region" description="Basic residues" evidence="1">
    <location>
        <begin position="50"/>
        <end position="66"/>
    </location>
</feature>
<dbReference type="AlphaFoldDB" id="A0A2G1XAN3"/>
<dbReference type="InterPro" id="IPR011048">
    <property type="entry name" value="Haem_d1_sf"/>
</dbReference>
<dbReference type="SUPFAM" id="SSF51004">
    <property type="entry name" value="C-terminal (heme d1) domain of cytochrome cd1-nitrite reductase"/>
    <property type="match status" value="1"/>
</dbReference>
<gene>
    <name evidence="2" type="ORF">BLA24_33230</name>
</gene>
<dbReference type="PANTHER" id="PTHR47197">
    <property type="entry name" value="PROTEIN NIRF"/>
    <property type="match status" value="1"/>
</dbReference>
<sequence>MAAGAPGVRGRGVPGPGTGAGGGPRRHGRTRPGRSARRLGVGPRPENPLRARRDRVLRRTPSHRRGGALMSDRNEPLLVAPDWGADTLAVVDLTAPEGPEVRFTPVGSNPRAVAVSTDGTRAYVVNHDDGTLSVVDLTVPEHPVLPPVPAGNGPCAVVAGLVDDQVCVASADGKVEVFDKEGQRSGQRLSVGTGPCALAAAPGGGARRVCVIDETDATVTVVDVSQAGTPSVSAAVSVPGVTRAAAVAPGGRFAYVASQGAGTADGRVTVLDLDADGTAVGDPVPVGAEPRALAIGPAGDRLCVANYGSASVTVATVHPNSGRVDTPTAVPADAHPVAVAFAPDGEVIHVVSQTSGILTAIRADTLDHTAVELKGVPAGVVFGPDGHHSYVTDQATGQLTVVRAAPRKTACIPAGEGSKPVNVAVSPDGTWAYAADSVSENVAVLDLSDLAPLAPVPLGAAHKPWDVAIAPDLGFACATSPESSHLLVLTPVQGNKLTGNGEVTVTPVQLAPDALPYGVAVTPDSRYAVTADSGTATVSLVDPKGGTHTIDDDVVGCQQPTGAAVSRDGRTLYVADFASTPDGARGGQIAMLQRPEQGEWQREEVIDATAGQLSGPHELALSPDELRLYVANYGNGTVSVLKRDVVGDPWSHAMTVTKSPTPMKWPNGLALSPDGETLYVSNNTNGHATVEVFDVSTTPAAHRRTIKIVINPDPGRSVNAGLALSLDGHYLYAVDAEHWKPGTGALGTVYGIQLTAEGDQMETVATAPHAHTDRPSALVCRDDRTLYVVNQESPDPREACLAVITLDASRLGVESTEPRPLDKDDLPHSAAISDDGTLYVANFTSRTVTVFGSKVTPVPVGEQGASQPWDVAVTDDGAYAYVTDRTADSLRCVRLSDHQVTSLGVGTDPMGVACAPGGLRAYVANHGSDSISVIGPDDASPGTPKIVATWEHPRIIKPESVSVSADGAWLFVTTENSGELLMLDTRTGTPRFTIPAGERLTGSTPHPQSAKHLVYLADEAGATVSVVDTTTLAPLDTTTPLGFDVRQAVGVPTTN</sequence>
<reference evidence="2 3" key="1">
    <citation type="journal article" date="2017" name="Biochemistry">
        <title>Identification of the Biosynthetic Pathway for the Antibiotic Bicyclomycin.</title>
        <authorList>
            <person name="Patteson J."/>
            <person name="Cai W."/>
            <person name="Johnson R.A."/>
            <person name="Santa Maria K."/>
            <person name="Li B."/>
        </authorList>
    </citation>
    <scope>NUCLEOTIDE SEQUENCE [LARGE SCALE GENOMIC DNA]</scope>
    <source>
        <strain evidence="2 3">ATCC 21532</strain>
    </source>
</reference>
<dbReference type="PANTHER" id="PTHR47197:SF3">
    <property type="entry name" value="DIHYDRO-HEME D1 DEHYDROGENASE"/>
    <property type="match status" value="1"/>
</dbReference>
<dbReference type="InterPro" id="IPR019405">
    <property type="entry name" value="Lactonase_7-beta_prop"/>
</dbReference>
<evidence type="ECO:0000256" key="1">
    <source>
        <dbReference type="SAM" id="MobiDB-lite"/>
    </source>
</evidence>
<dbReference type="EMBL" id="NHZO01000168">
    <property type="protein sequence ID" value="PHQ48271.1"/>
    <property type="molecule type" value="Genomic_DNA"/>
</dbReference>
<feature type="compositionally biased region" description="Basic residues" evidence="1">
    <location>
        <begin position="24"/>
        <end position="37"/>
    </location>
</feature>
<proteinExistence type="predicted"/>
<dbReference type="Gene3D" id="2.130.10.10">
    <property type="entry name" value="YVTN repeat-like/Quinoprotein amine dehydrogenase"/>
    <property type="match status" value="5"/>
</dbReference>
<name>A0A2G1XAN3_STRCJ</name>
<dbReference type="InterPro" id="IPR015943">
    <property type="entry name" value="WD40/YVTN_repeat-like_dom_sf"/>
</dbReference>
<keyword evidence="3" id="KW-1185">Reference proteome</keyword>
<feature type="compositionally biased region" description="Gly residues" evidence="1">
    <location>
        <begin position="7"/>
        <end position="23"/>
    </location>
</feature>
<organism evidence="2 3">
    <name type="scientific">Streptomyces cinnamoneus</name>
    <name type="common">Streptoverticillium cinnamoneum</name>
    <dbReference type="NCBI Taxonomy" id="53446"/>
    <lineage>
        <taxon>Bacteria</taxon>
        <taxon>Bacillati</taxon>
        <taxon>Actinomycetota</taxon>
        <taxon>Actinomycetes</taxon>
        <taxon>Kitasatosporales</taxon>
        <taxon>Streptomycetaceae</taxon>
        <taxon>Streptomyces</taxon>
        <taxon>Streptomyces cinnamoneus group</taxon>
    </lineage>
</organism>
<evidence type="ECO:0008006" key="4">
    <source>
        <dbReference type="Google" id="ProtNLM"/>
    </source>
</evidence>
<dbReference type="SUPFAM" id="SSF50974">
    <property type="entry name" value="Nitrous oxide reductase, N-terminal domain"/>
    <property type="match status" value="4"/>
</dbReference>
<evidence type="ECO:0000313" key="3">
    <source>
        <dbReference type="Proteomes" id="UP000222531"/>
    </source>
</evidence>
<feature type="region of interest" description="Disordered" evidence="1">
    <location>
        <begin position="1"/>
        <end position="70"/>
    </location>
</feature>
<dbReference type="Proteomes" id="UP000222531">
    <property type="component" value="Unassembled WGS sequence"/>
</dbReference>
<evidence type="ECO:0000313" key="2">
    <source>
        <dbReference type="EMBL" id="PHQ48271.1"/>
    </source>
</evidence>
<accession>A0A2G1XAN3</accession>